<dbReference type="Gene3D" id="3.90.550.50">
    <property type="match status" value="1"/>
</dbReference>
<dbReference type="OrthoDB" id="414175at2759"/>
<comment type="similarity">
    <text evidence="2">Belongs to the glycosyltransferase 31 family. Beta3-Gal-T subfamily.</text>
</comment>
<sequence length="480" mass="53800">MYNNRRIFIIVPALALSLVVLFVTSGLMGWRYGDIIHAGRPAVPPPTPGHGKHPPPPPGHDDASAKENPYPECAGFPDTSRVLVVMKTGASEAYARVPTQLMTLLRCLPEFYIYSDMAQTVAGQQILDSLDMTLNETRQGNRDFDLYRHQQQCAIDQAACNAAGGDVASMGWSLDKYKNVHMAEKAYALRPNYDWYLFIDADSYVLFPTIAAWLPHLDPTKPHYIGSRSFVGNFPFAHGGSGYLVSQAAMRGVAESPGLANRLEAETRRTCCGDFMLAKALHNTTGIRVENVHPVINGEKPATLPYSKDTWCRPLATMHHMNSEEISDFWAWESARFNGAAAGELTRHGDVFRAFVEPHLIPEREDWNNLSGDQTYLKQGYTDRKFSDGELSRAKKDGLSEAETHAHESFEACAGACAGESRCLQYRWQDGMCQLGWSIRLGRPMKRDNVEKHRWMSGWNLTRIDDFVQQQKPCGKVEWP</sequence>
<keyword evidence="3 8" id="KW-0812">Transmembrane</keyword>
<name>A0A8K0TLH3_9PEZI</name>
<accession>A0A8K0TLH3</accession>
<keyword evidence="5 8" id="KW-1133">Transmembrane helix</keyword>
<keyword evidence="6 8" id="KW-0472">Membrane</keyword>
<dbReference type="Proteomes" id="UP000813385">
    <property type="component" value="Unassembled WGS sequence"/>
</dbReference>
<evidence type="ECO:0000256" key="3">
    <source>
        <dbReference type="ARBA" id="ARBA00022692"/>
    </source>
</evidence>
<dbReference type="GO" id="GO:0016020">
    <property type="term" value="C:membrane"/>
    <property type="evidence" value="ECO:0007669"/>
    <property type="project" value="UniProtKB-SubCell"/>
</dbReference>
<dbReference type="PANTHER" id="PTHR23033">
    <property type="entry name" value="BETA1,3-GALACTOSYLTRANSFERASE"/>
    <property type="match status" value="1"/>
</dbReference>
<keyword evidence="10" id="KW-1185">Reference proteome</keyword>
<protein>
    <recommendedName>
        <fullName evidence="11">Glycosyltransferase family 31 protein</fullName>
    </recommendedName>
</protein>
<comment type="subcellular location">
    <subcellularLocation>
        <location evidence="1">Membrane</location>
        <topology evidence="1">Single-pass type II membrane protein</topology>
    </subcellularLocation>
</comment>
<comment type="caution">
    <text evidence="9">The sequence shown here is derived from an EMBL/GenBank/DDBJ whole genome shotgun (WGS) entry which is preliminary data.</text>
</comment>
<evidence type="ECO:0000256" key="6">
    <source>
        <dbReference type="ARBA" id="ARBA00023136"/>
    </source>
</evidence>
<proteinExistence type="inferred from homology"/>
<evidence type="ECO:0000256" key="8">
    <source>
        <dbReference type="SAM" id="Phobius"/>
    </source>
</evidence>
<feature type="compositionally biased region" description="Pro residues" evidence="7">
    <location>
        <begin position="42"/>
        <end position="58"/>
    </location>
</feature>
<dbReference type="PANTHER" id="PTHR23033:SF40">
    <property type="entry name" value="APPLE DOMAIN-CONTAINING PROTEIN"/>
    <property type="match status" value="1"/>
</dbReference>
<dbReference type="AlphaFoldDB" id="A0A8K0TLH3"/>
<evidence type="ECO:0000256" key="5">
    <source>
        <dbReference type="ARBA" id="ARBA00022989"/>
    </source>
</evidence>
<reference evidence="9" key="1">
    <citation type="journal article" date="2021" name="Nat. Commun.">
        <title>Genetic determinants of endophytism in the Arabidopsis root mycobiome.</title>
        <authorList>
            <person name="Mesny F."/>
            <person name="Miyauchi S."/>
            <person name="Thiergart T."/>
            <person name="Pickel B."/>
            <person name="Atanasova L."/>
            <person name="Karlsson M."/>
            <person name="Huettel B."/>
            <person name="Barry K.W."/>
            <person name="Haridas S."/>
            <person name="Chen C."/>
            <person name="Bauer D."/>
            <person name="Andreopoulos W."/>
            <person name="Pangilinan J."/>
            <person name="LaButti K."/>
            <person name="Riley R."/>
            <person name="Lipzen A."/>
            <person name="Clum A."/>
            <person name="Drula E."/>
            <person name="Henrissat B."/>
            <person name="Kohler A."/>
            <person name="Grigoriev I.V."/>
            <person name="Martin F.M."/>
            <person name="Hacquard S."/>
        </authorList>
    </citation>
    <scope>NUCLEOTIDE SEQUENCE</scope>
    <source>
        <strain evidence="9">MPI-CAGE-AT-0016</strain>
    </source>
</reference>
<evidence type="ECO:0000313" key="10">
    <source>
        <dbReference type="Proteomes" id="UP000813385"/>
    </source>
</evidence>
<organism evidence="9 10">
    <name type="scientific">Plectosphaerella cucumerina</name>
    <dbReference type="NCBI Taxonomy" id="40658"/>
    <lineage>
        <taxon>Eukaryota</taxon>
        <taxon>Fungi</taxon>
        <taxon>Dikarya</taxon>
        <taxon>Ascomycota</taxon>
        <taxon>Pezizomycotina</taxon>
        <taxon>Sordariomycetes</taxon>
        <taxon>Hypocreomycetidae</taxon>
        <taxon>Glomerellales</taxon>
        <taxon>Plectosphaerellaceae</taxon>
        <taxon>Plectosphaerella</taxon>
    </lineage>
</organism>
<gene>
    <name evidence="9" type="ORF">B0T11DRAFT_275892</name>
</gene>
<dbReference type="EMBL" id="JAGPXD010000002">
    <property type="protein sequence ID" value="KAH7367728.1"/>
    <property type="molecule type" value="Genomic_DNA"/>
</dbReference>
<evidence type="ECO:0000256" key="1">
    <source>
        <dbReference type="ARBA" id="ARBA00004606"/>
    </source>
</evidence>
<evidence type="ECO:0000256" key="7">
    <source>
        <dbReference type="SAM" id="MobiDB-lite"/>
    </source>
</evidence>
<evidence type="ECO:0000313" key="9">
    <source>
        <dbReference type="EMBL" id="KAH7367728.1"/>
    </source>
</evidence>
<evidence type="ECO:0000256" key="4">
    <source>
        <dbReference type="ARBA" id="ARBA00022968"/>
    </source>
</evidence>
<feature type="region of interest" description="Disordered" evidence="7">
    <location>
        <begin position="41"/>
        <end position="69"/>
    </location>
</feature>
<dbReference type="InterPro" id="IPR026050">
    <property type="entry name" value="C1GALT1/C1GALT1_chp1"/>
</dbReference>
<evidence type="ECO:0008006" key="11">
    <source>
        <dbReference type="Google" id="ProtNLM"/>
    </source>
</evidence>
<keyword evidence="4" id="KW-0735">Signal-anchor</keyword>
<feature type="transmembrane region" description="Helical" evidence="8">
    <location>
        <begin position="7"/>
        <end position="30"/>
    </location>
</feature>
<evidence type="ECO:0000256" key="2">
    <source>
        <dbReference type="ARBA" id="ARBA00006462"/>
    </source>
</evidence>